<feature type="domain" description="Type VI secretion system component TssM1 helical" evidence="5">
    <location>
        <begin position="975"/>
        <end position="1073"/>
    </location>
</feature>
<evidence type="ECO:0000259" key="5">
    <source>
        <dbReference type="Pfam" id="PF21070"/>
    </source>
</evidence>
<feature type="domain" description="Type VI secretion system component TssM1 N-terminal" evidence="4">
    <location>
        <begin position="201"/>
        <end position="455"/>
    </location>
</feature>
<gene>
    <name evidence="6" type="primary">tssM</name>
    <name evidence="6" type="ORF">M0H32_13935</name>
</gene>
<dbReference type="InterPro" id="IPR017731">
    <property type="entry name" value="TssM1-like"/>
</dbReference>
<accession>A0ABT0GVH1</accession>
<dbReference type="InterPro" id="IPR009612">
    <property type="entry name" value="IcmF-rel"/>
</dbReference>
<dbReference type="EMBL" id="JALNMJ010000009">
    <property type="protein sequence ID" value="MCK7613271.1"/>
    <property type="molecule type" value="Genomic_DNA"/>
</dbReference>
<dbReference type="InterPro" id="IPR053156">
    <property type="entry name" value="T6SS_TssM-like"/>
</dbReference>
<dbReference type="NCBIfam" id="TIGR03348">
    <property type="entry name" value="VI_IcmF"/>
    <property type="match status" value="1"/>
</dbReference>
<dbReference type="InterPro" id="IPR025743">
    <property type="entry name" value="TssM1_N"/>
</dbReference>
<evidence type="ECO:0000256" key="1">
    <source>
        <dbReference type="SAM" id="Phobius"/>
    </source>
</evidence>
<evidence type="ECO:0000259" key="3">
    <source>
        <dbReference type="Pfam" id="PF06761"/>
    </source>
</evidence>
<comment type="caution">
    <text evidence="6">The sequence shown here is derived from an EMBL/GenBank/DDBJ whole genome shotgun (WGS) entry which is preliminary data.</text>
</comment>
<feature type="transmembrane region" description="Helical" evidence="1">
    <location>
        <begin position="46"/>
        <end position="66"/>
    </location>
</feature>
<dbReference type="Proteomes" id="UP001431221">
    <property type="component" value="Unassembled WGS sequence"/>
</dbReference>
<feature type="domain" description="IcmF-related" evidence="3">
    <location>
        <begin position="505"/>
        <end position="809"/>
    </location>
</feature>
<dbReference type="PANTHER" id="PTHR36153:SF1">
    <property type="entry name" value="TYPE VI SECRETION SYSTEM COMPONENT TSSM1"/>
    <property type="match status" value="1"/>
</dbReference>
<dbReference type="Pfam" id="PF21070">
    <property type="entry name" value="IcmF_helical"/>
    <property type="match status" value="1"/>
</dbReference>
<dbReference type="PANTHER" id="PTHR36153">
    <property type="entry name" value="INNER MEMBRANE PROTEIN-RELATED"/>
    <property type="match status" value="1"/>
</dbReference>
<evidence type="ECO:0000259" key="4">
    <source>
        <dbReference type="Pfam" id="PF14331"/>
    </source>
</evidence>
<dbReference type="Pfam" id="PF06744">
    <property type="entry name" value="IcmF_C"/>
    <property type="match status" value="1"/>
</dbReference>
<feature type="transmembrane region" description="Helical" evidence="1">
    <location>
        <begin position="446"/>
        <end position="469"/>
    </location>
</feature>
<keyword evidence="1" id="KW-0812">Transmembrane</keyword>
<sequence length="1205" mass="132521">MFRTYFASLFRPAPIIILLLLILFAVCVVLFADLLTINGVTPFEELTIRLLVGLTPIVLFFVFTFLRHVLTRRANAKLINSMLANDELVSMGGDMSADEVELIRERFEGALKTLRDNPVEGKGSKNYLFELPWYIIIGPPGTGKTTILRNSGLDFPLAEGGHEAIQGVGGTRNCDWWISNEAVLIDTAGRYTTQDVNQGIDSAAWSGFLELLLKHRQRRPINGVLLAVSIEEVALASEAERKRQAEILRQRLRELHRAFGLRLPVYLMFTKCDLIAGFDEYFDTLREAERQQVWGVTFPFDAQQVTVGPTFEAGFVDLVARVERHLPEKLAEERNNGRRCRIFGFPHEFGSLGNVLRDFLTDVFRSTRYEAQPLLRGVYFTSGTQEGTPFDRLLGAMGRSFSLAASQQPALSGQSKAYFIKKLLTDIVFPEQNLVGKNRRLERRLAALYGGALAALIAAVLGLMVFWWAGYSHAVYVAEQTTKNADNVRLLKTEADRNRSLVNLLPTLDAAQKMRDDITKETNWLSTPFLFGLNAQEVLYPPANRTYDQLLTQYLLPSIQSKLEAQIQLISTASTSDNSLLREQLETYLMLTTGQNYSASKVRAALRAQNESAFVLNPEDRAHMQAHMDNLIGLLPIKSALAPSELPILQQARNRIQNAPQAQDIYNRMVQDAAQRYQLPPINIVRTLGSTTLYVDTATAGGRSIIPGLYTKNGFYSFFLERLPEYIRDSMGSDWVMGNSVNRTTYNQVANKIVKLYTDDYIKNWQQGTAHIQVVEIGSLGRAQTVLEQLSAPNSPLTNILNILRDNTQLPLPGDQPSQAAQAGAAAANAASGAAGAAGAQAAGPVSGLVASAQQASAKAAVEAAFGDSPWPGVAIEDAFRPMNALVDPNSPNSLDKVQQLFGDLYGNIAGINSAPDPNKAAFDAVKKRVENPQSDSFSALQAEAATKPEPVRSLVLSIVTNTRGLMNKSAYVFINRTWQNEIVPACTSIMAQRYPFFQESEDDIALQDFTDLLGPAGVVDKFFSDYVSPFVNVRGRQLVEIDNQGSNLGLSQEGLAQLATAQTIRDAFFPKGASSPAAKFTIRPTLLDPGALKSTLKIDDTTITYRHGPVRGTDFTWPSQADGSSAELSITLLDKSSSTEKTSGTWAIFRLLTKSGLSAVRGRDQFEFGIAKDKTKANFALNAGSVTNPFNLGLYTAFRCPPSL</sequence>
<name>A0ABT0GVH1_9HYPH</name>
<evidence type="ECO:0000259" key="2">
    <source>
        <dbReference type="Pfam" id="PF06744"/>
    </source>
</evidence>
<dbReference type="InterPro" id="IPR027417">
    <property type="entry name" value="P-loop_NTPase"/>
</dbReference>
<dbReference type="Pfam" id="PF14331">
    <property type="entry name" value="IcmF-related_N"/>
    <property type="match status" value="1"/>
</dbReference>
<dbReference type="SUPFAM" id="SSF52540">
    <property type="entry name" value="P-loop containing nucleoside triphosphate hydrolases"/>
    <property type="match status" value="1"/>
</dbReference>
<proteinExistence type="predicted"/>
<dbReference type="InterPro" id="IPR048677">
    <property type="entry name" value="TssM1_hel"/>
</dbReference>
<dbReference type="Pfam" id="PF06761">
    <property type="entry name" value="IcmF-related"/>
    <property type="match status" value="1"/>
</dbReference>
<keyword evidence="1" id="KW-1133">Transmembrane helix</keyword>
<protein>
    <submittedName>
        <fullName evidence="6">Type VI secretion system membrane subunit TssM</fullName>
    </submittedName>
</protein>
<evidence type="ECO:0000313" key="7">
    <source>
        <dbReference type="Proteomes" id="UP001431221"/>
    </source>
</evidence>
<organism evidence="6 7">
    <name type="scientific">Roseibium sediminicola</name>
    <dbReference type="NCBI Taxonomy" id="2933272"/>
    <lineage>
        <taxon>Bacteria</taxon>
        <taxon>Pseudomonadati</taxon>
        <taxon>Pseudomonadota</taxon>
        <taxon>Alphaproteobacteria</taxon>
        <taxon>Hyphomicrobiales</taxon>
        <taxon>Stappiaceae</taxon>
        <taxon>Roseibium</taxon>
    </lineage>
</organism>
<keyword evidence="1" id="KW-0472">Membrane</keyword>
<reference evidence="6" key="1">
    <citation type="submission" date="2022-04" db="EMBL/GenBank/DDBJ databases">
        <title>Roseibium sp. CAU 1639 isolated from mud.</title>
        <authorList>
            <person name="Kim W."/>
        </authorList>
    </citation>
    <scope>NUCLEOTIDE SEQUENCE</scope>
    <source>
        <strain evidence="6">CAU 1639</strain>
    </source>
</reference>
<dbReference type="InterPro" id="IPR010623">
    <property type="entry name" value="IcmF_C"/>
</dbReference>
<dbReference type="Gene3D" id="3.40.50.300">
    <property type="entry name" value="P-loop containing nucleotide triphosphate hydrolases"/>
    <property type="match status" value="1"/>
</dbReference>
<feature type="transmembrane region" description="Helical" evidence="1">
    <location>
        <begin position="12"/>
        <end position="34"/>
    </location>
</feature>
<dbReference type="RefSeq" id="WP_248154975.1">
    <property type="nucleotide sequence ID" value="NZ_JALNMJ010000009.1"/>
</dbReference>
<keyword evidence="7" id="KW-1185">Reference proteome</keyword>
<evidence type="ECO:0000313" key="6">
    <source>
        <dbReference type="EMBL" id="MCK7613271.1"/>
    </source>
</evidence>
<feature type="domain" description="Type VI secretion system IcmF C-terminal" evidence="2">
    <location>
        <begin position="1081"/>
        <end position="1186"/>
    </location>
</feature>